<proteinExistence type="predicted"/>
<sequence length="53" mass="6201">MKNPYYAADECGSLSSDATFFMCYKWHAESSHYVTSQSYLWAHKSAYSQYKET</sequence>
<gene>
    <name evidence="1" type="ORF">MEG1DRAFT_02818</name>
</gene>
<organism evidence="1 2">
    <name type="scientific">Photorhabdus temperata subsp. temperata Meg1</name>
    <dbReference type="NCBI Taxonomy" id="1393735"/>
    <lineage>
        <taxon>Bacteria</taxon>
        <taxon>Pseudomonadati</taxon>
        <taxon>Pseudomonadota</taxon>
        <taxon>Gammaproteobacteria</taxon>
        <taxon>Enterobacterales</taxon>
        <taxon>Morganellaceae</taxon>
        <taxon>Photorhabdus</taxon>
    </lineage>
</organism>
<name>A0A081RV51_PHOTE</name>
<evidence type="ECO:0000313" key="1">
    <source>
        <dbReference type="EMBL" id="KER02554.1"/>
    </source>
</evidence>
<evidence type="ECO:0000313" key="2">
    <source>
        <dbReference type="Proteomes" id="UP000028002"/>
    </source>
</evidence>
<dbReference type="EMBL" id="JGVH01000047">
    <property type="protein sequence ID" value="KER02554.1"/>
    <property type="molecule type" value="Genomic_DNA"/>
</dbReference>
<dbReference type="Proteomes" id="UP000028002">
    <property type="component" value="Unassembled WGS sequence"/>
</dbReference>
<reference evidence="1 2" key="1">
    <citation type="submission" date="2014-03" db="EMBL/GenBank/DDBJ databases">
        <title>Draft Genome of Photorhabdus temperata Meg1.</title>
        <authorList>
            <person name="Hurst S.G.IV."/>
            <person name="Morris K."/>
            <person name="Thomas K."/>
            <person name="Tisa L.S."/>
        </authorList>
    </citation>
    <scope>NUCLEOTIDE SEQUENCE [LARGE SCALE GENOMIC DNA]</scope>
    <source>
        <strain evidence="1 2">Meg1</strain>
    </source>
</reference>
<protein>
    <submittedName>
        <fullName evidence="1">Uncharacterized protein</fullName>
    </submittedName>
</protein>
<comment type="caution">
    <text evidence="1">The sequence shown here is derived from an EMBL/GenBank/DDBJ whole genome shotgun (WGS) entry which is preliminary data.</text>
</comment>
<dbReference type="AlphaFoldDB" id="A0A081RV51"/>
<accession>A0A081RV51</accession>